<evidence type="ECO:0000256" key="7">
    <source>
        <dbReference type="ARBA" id="ARBA00022771"/>
    </source>
</evidence>
<dbReference type="Proteomes" id="UP000261520">
    <property type="component" value="Unplaced"/>
</dbReference>
<evidence type="ECO:0000256" key="11">
    <source>
        <dbReference type="ARBA" id="ARBA00023125"/>
    </source>
</evidence>
<evidence type="ECO:0000256" key="14">
    <source>
        <dbReference type="PROSITE-ProRule" id="PRU00042"/>
    </source>
</evidence>
<keyword evidence="6" id="KW-0677">Repeat</keyword>
<feature type="domain" description="C2H2-type" evidence="16">
    <location>
        <begin position="178"/>
        <end position="205"/>
    </location>
</feature>
<dbReference type="PANTHER" id="PTHR24393:SF15">
    <property type="entry name" value="IP01243P-RELATED"/>
    <property type="match status" value="1"/>
</dbReference>
<evidence type="ECO:0000313" key="17">
    <source>
        <dbReference type="Ensembl" id="ENSPMGP00000000208.1"/>
    </source>
</evidence>
<keyword evidence="5" id="KW-0479">Metal-binding</keyword>
<keyword evidence="13" id="KW-0539">Nucleus</keyword>
<reference evidence="17" key="1">
    <citation type="submission" date="2025-08" db="UniProtKB">
        <authorList>
            <consortium name="Ensembl"/>
        </authorList>
    </citation>
    <scope>IDENTIFICATION</scope>
</reference>
<dbReference type="GO" id="GO:0001228">
    <property type="term" value="F:DNA-binding transcription activator activity, RNA polymerase II-specific"/>
    <property type="evidence" value="ECO:0007669"/>
    <property type="project" value="TreeGrafter"/>
</dbReference>
<proteinExistence type="inferred from homology"/>
<keyword evidence="18" id="KW-1185">Reference proteome</keyword>
<keyword evidence="7 14" id="KW-0863">Zinc-finger</keyword>
<evidence type="ECO:0000256" key="9">
    <source>
        <dbReference type="ARBA" id="ARBA00022843"/>
    </source>
</evidence>
<dbReference type="Pfam" id="PF00096">
    <property type="entry name" value="zf-C2H2"/>
    <property type="match status" value="7"/>
</dbReference>
<keyword evidence="8" id="KW-0862">Zinc</keyword>
<evidence type="ECO:0000256" key="4">
    <source>
        <dbReference type="ARBA" id="ARBA00022499"/>
    </source>
</evidence>
<dbReference type="FunFam" id="3.30.160.60:FF:001134">
    <property type="entry name" value="Zinc finger protein 70"/>
    <property type="match status" value="1"/>
</dbReference>
<keyword evidence="10" id="KW-0805">Transcription regulation</keyword>
<reference evidence="17" key="2">
    <citation type="submission" date="2025-09" db="UniProtKB">
        <authorList>
            <consortium name="Ensembl"/>
        </authorList>
    </citation>
    <scope>IDENTIFICATION</scope>
</reference>
<dbReference type="FunFam" id="3.30.160.60:FF:001732">
    <property type="entry name" value="Zgc:162936"/>
    <property type="match status" value="1"/>
</dbReference>
<dbReference type="GO" id="GO:0005634">
    <property type="term" value="C:nucleus"/>
    <property type="evidence" value="ECO:0007669"/>
    <property type="project" value="UniProtKB-SubCell"/>
</dbReference>
<dbReference type="SMART" id="SM00355">
    <property type="entry name" value="ZnF_C2H2"/>
    <property type="match status" value="9"/>
</dbReference>
<evidence type="ECO:0000256" key="6">
    <source>
        <dbReference type="ARBA" id="ARBA00022737"/>
    </source>
</evidence>
<dbReference type="AlphaFoldDB" id="A0A3B3Z6I6"/>
<feature type="domain" description="C2H2-type" evidence="16">
    <location>
        <begin position="291"/>
        <end position="318"/>
    </location>
</feature>
<evidence type="ECO:0000256" key="13">
    <source>
        <dbReference type="ARBA" id="ARBA00023242"/>
    </source>
</evidence>
<dbReference type="FunFam" id="3.30.160.60:FF:000690">
    <property type="entry name" value="Zinc finger protein 354C"/>
    <property type="match status" value="1"/>
</dbReference>
<comment type="function">
    <text evidence="1">May be involved in transcriptional regulation.</text>
</comment>
<feature type="domain" description="C2H2-type" evidence="16">
    <location>
        <begin position="319"/>
        <end position="353"/>
    </location>
</feature>
<dbReference type="GO" id="GO:0005694">
    <property type="term" value="C:chromosome"/>
    <property type="evidence" value="ECO:0007669"/>
    <property type="project" value="UniProtKB-ARBA"/>
</dbReference>
<dbReference type="PROSITE" id="PS00028">
    <property type="entry name" value="ZINC_FINGER_C2H2_1"/>
    <property type="match status" value="9"/>
</dbReference>
<evidence type="ECO:0000256" key="1">
    <source>
        <dbReference type="ARBA" id="ARBA00003767"/>
    </source>
</evidence>
<organism evidence="17 18">
    <name type="scientific">Periophthalmus magnuspinnatus</name>
    <dbReference type="NCBI Taxonomy" id="409849"/>
    <lineage>
        <taxon>Eukaryota</taxon>
        <taxon>Metazoa</taxon>
        <taxon>Chordata</taxon>
        <taxon>Craniata</taxon>
        <taxon>Vertebrata</taxon>
        <taxon>Euteleostomi</taxon>
        <taxon>Actinopterygii</taxon>
        <taxon>Neopterygii</taxon>
        <taxon>Teleostei</taxon>
        <taxon>Neoteleostei</taxon>
        <taxon>Acanthomorphata</taxon>
        <taxon>Gobiaria</taxon>
        <taxon>Gobiiformes</taxon>
        <taxon>Gobioidei</taxon>
        <taxon>Gobiidae</taxon>
        <taxon>Oxudercinae</taxon>
        <taxon>Periophthalmus</taxon>
    </lineage>
</organism>
<evidence type="ECO:0000256" key="2">
    <source>
        <dbReference type="ARBA" id="ARBA00004123"/>
    </source>
</evidence>
<evidence type="ECO:0000259" key="16">
    <source>
        <dbReference type="PROSITE" id="PS50157"/>
    </source>
</evidence>
<evidence type="ECO:0000256" key="5">
    <source>
        <dbReference type="ARBA" id="ARBA00022723"/>
    </source>
</evidence>
<accession>A0A3B3Z6I6</accession>
<dbReference type="InterPro" id="IPR013087">
    <property type="entry name" value="Znf_C2H2_type"/>
</dbReference>
<feature type="compositionally biased region" description="Acidic residues" evidence="15">
    <location>
        <begin position="114"/>
        <end position="123"/>
    </location>
</feature>
<evidence type="ECO:0000313" key="18">
    <source>
        <dbReference type="Proteomes" id="UP000261520"/>
    </source>
</evidence>
<feature type="domain" description="C2H2-type" evidence="16">
    <location>
        <begin position="411"/>
        <end position="438"/>
    </location>
</feature>
<dbReference type="FunFam" id="3.30.160.60:FF:000110">
    <property type="entry name" value="Zinc finger protein-like"/>
    <property type="match status" value="2"/>
</dbReference>
<dbReference type="STRING" id="409849.ENSPMGP00000000208"/>
<evidence type="ECO:0000256" key="8">
    <source>
        <dbReference type="ARBA" id="ARBA00022833"/>
    </source>
</evidence>
<dbReference type="InterPro" id="IPR036236">
    <property type="entry name" value="Znf_C2H2_sf"/>
</dbReference>
<dbReference type="SUPFAM" id="SSF57667">
    <property type="entry name" value="beta-beta-alpha zinc fingers"/>
    <property type="match status" value="5"/>
</dbReference>
<feature type="domain" description="C2H2-type" evidence="16">
    <location>
        <begin position="262"/>
        <end position="290"/>
    </location>
</feature>
<evidence type="ECO:0000256" key="10">
    <source>
        <dbReference type="ARBA" id="ARBA00023015"/>
    </source>
</evidence>
<dbReference type="PANTHER" id="PTHR24393">
    <property type="entry name" value="ZINC FINGER PROTEIN"/>
    <property type="match status" value="1"/>
</dbReference>
<dbReference type="FunFam" id="3.30.160.60:FF:000303">
    <property type="entry name" value="Zinc finger protein 41"/>
    <property type="match status" value="1"/>
</dbReference>
<dbReference type="GO" id="GO:0008270">
    <property type="term" value="F:zinc ion binding"/>
    <property type="evidence" value="ECO:0007669"/>
    <property type="project" value="UniProtKB-KW"/>
</dbReference>
<keyword evidence="12" id="KW-0804">Transcription</keyword>
<protein>
    <recommendedName>
        <fullName evidence="16">C2H2-type domain-containing protein</fullName>
    </recommendedName>
</protein>
<keyword evidence="9" id="KW-0832">Ubl conjugation</keyword>
<comment type="subcellular location">
    <subcellularLocation>
        <location evidence="2">Nucleus</location>
    </subcellularLocation>
</comment>
<keyword evidence="11" id="KW-0238">DNA-binding</keyword>
<feature type="region of interest" description="Disordered" evidence="15">
    <location>
        <begin position="97"/>
        <end position="155"/>
    </location>
</feature>
<evidence type="ECO:0000256" key="12">
    <source>
        <dbReference type="ARBA" id="ARBA00023163"/>
    </source>
</evidence>
<dbReference type="Gene3D" id="3.30.160.60">
    <property type="entry name" value="Classic Zinc Finger"/>
    <property type="match status" value="9"/>
</dbReference>
<evidence type="ECO:0000256" key="3">
    <source>
        <dbReference type="ARBA" id="ARBA00006991"/>
    </source>
</evidence>
<dbReference type="PROSITE" id="PS50157">
    <property type="entry name" value="ZINC_FINGER_C2H2_2"/>
    <property type="match status" value="9"/>
</dbReference>
<dbReference type="GO" id="GO:0000978">
    <property type="term" value="F:RNA polymerase II cis-regulatory region sequence-specific DNA binding"/>
    <property type="evidence" value="ECO:0007669"/>
    <property type="project" value="TreeGrafter"/>
</dbReference>
<dbReference type="Pfam" id="PF12874">
    <property type="entry name" value="zf-met"/>
    <property type="match status" value="1"/>
</dbReference>
<feature type="domain" description="C2H2-type" evidence="16">
    <location>
        <begin position="206"/>
        <end position="233"/>
    </location>
</feature>
<comment type="similarity">
    <text evidence="3">Belongs to the krueppel C2H2-type zinc-finger protein family.</text>
</comment>
<feature type="domain" description="C2H2-type" evidence="16">
    <location>
        <begin position="383"/>
        <end position="410"/>
    </location>
</feature>
<evidence type="ECO:0000256" key="15">
    <source>
        <dbReference type="SAM" id="MobiDB-lite"/>
    </source>
</evidence>
<name>A0A3B3Z6I6_9GOBI</name>
<keyword evidence="4" id="KW-1017">Isopeptide bond</keyword>
<feature type="domain" description="C2H2-type" evidence="16">
    <location>
        <begin position="354"/>
        <end position="382"/>
    </location>
</feature>
<sequence>MTRNCHPCIDALSFELLVSTIFTTKRETCLCVLLGYFKPRRSTEEQQTVQVKQEEDHSFEFSAAYSVKSEANIGILIPEPADEEAECPTEEQCAVEEEPGCSLNLPPDNNEQNYETDDSEDWQPSDKNKKSPKSVGIKKDTKRGRPARNANVLLDKNTASERNCDSVANGGKKKGKQPKCSVCGKTFQSEGHFKKHWLAHCGQRPFKCQVCDKAFRNKANYRKHMIIHEDDKPFICPACNRGFSQKCHLQAHMRIHTGEKPFSCPDCGVRFRYQRNIYRHITAVHKGEKPFSCPFCDKAFSQKSPFIVHMRTHTGEKPFSCSVCKKGFIDNCHLKKHAKTHELPTQTHSSNKPVNCPECGVRLHRQHSLDRHISAVHRREKPFRCPVCQKGFARKTDCVIHMRVHTGERPYSCPVCDKTFNVKNSLRRHLRLHKEQAAVQGN</sequence>
<dbReference type="Ensembl" id="ENSPMGT00000000222.1">
    <property type="protein sequence ID" value="ENSPMGP00000000208.1"/>
    <property type="gene ID" value="ENSPMGG00000000218.1"/>
</dbReference>
<feature type="domain" description="C2H2-type" evidence="16">
    <location>
        <begin position="234"/>
        <end position="261"/>
    </location>
</feature>
<dbReference type="FunFam" id="3.30.160.60:FF:000624">
    <property type="entry name" value="zinc finger protein 697"/>
    <property type="match status" value="1"/>
</dbReference>